<dbReference type="Pfam" id="PF07690">
    <property type="entry name" value="MFS_1"/>
    <property type="match status" value="1"/>
</dbReference>
<evidence type="ECO:0000313" key="14">
    <source>
        <dbReference type="EMBL" id="GLL09646.1"/>
    </source>
</evidence>
<dbReference type="InterPro" id="IPR036259">
    <property type="entry name" value="MFS_trans_sf"/>
</dbReference>
<evidence type="ECO:0000256" key="1">
    <source>
        <dbReference type="ARBA" id="ARBA00004651"/>
    </source>
</evidence>
<reference evidence="14" key="1">
    <citation type="journal article" date="2014" name="Int. J. Syst. Evol. Microbiol.">
        <title>Complete genome sequence of Corynebacterium casei LMG S-19264T (=DSM 44701T), isolated from a smear-ripened cheese.</title>
        <authorList>
            <consortium name="US DOE Joint Genome Institute (JGI-PGF)"/>
            <person name="Walter F."/>
            <person name="Albersmeier A."/>
            <person name="Kalinowski J."/>
            <person name="Ruckert C."/>
        </authorList>
    </citation>
    <scope>NUCLEOTIDE SEQUENCE</scope>
    <source>
        <strain evidence="14">VKM Ac-1069</strain>
    </source>
</reference>
<dbReference type="SUPFAM" id="SSF103473">
    <property type="entry name" value="MFS general substrate transporter"/>
    <property type="match status" value="1"/>
</dbReference>
<dbReference type="FunFam" id="1.20.1250.20:FF:000001">
    <property type="entry name" value="Dicarboxylate MFS transporter"/>
    <property type="match status" value="1"/>
</dbReference>
<dbReference type="EMBL" id="BSFQ01000002">
    <property type="protein sequence ID" value="GLL09646.1"/>
    <property type="molecule type" value="Genomic_DNA"/>
</dbReference>
<proteinExistence type="inferred from homology"/>
<evidence type="ECO:0000256" key="2">
    <source>
        <dbReference type="ARBA" id="ARBA00008240"/>
    </source>
</evidence>
<sequence>MLAVETDKRSLAGRAGSGARPGVNSGAEVDAAAVPQSIDRRVVAAGLVGSVVEYYDFGIYGYLATVLSVVFFANGTDPTTALLATFATFAAAFVLRPLGGLIFGHLGDRFGRSRILAATILSMCAATVAIGVLPTYAAIGVGAAFLLVAARCVQGIASGGEVGGAAAYVAEKSPPARRGFLCSTVQLGALSGALLASVAVTILTSVLTSEQLAAWGWRIPFLLSLPLGLVGLWIRYRLEDSVSDEELEAGEGEASAPAVELVRAHLPGLLRTLGLSTLLFAGYYVTYVYASTHLQRTGGFSPAAAFWSTTITLVVSCAAMPFFGKLSDRWGRRPVLLVAAIAFGVLAVPCFAVMNAGALAPAILAQVVLGLPESALMGVVFATFAEMFPSRVRYTGIALGFNLASMAVGGTAPLICLWLLGLTGSPLAPAWFLVAAAVVTVGTALTLTETRGTALRTG</sequence>
<name>A0A9W6KX70_9PSEU</name>
<feature type="transmembrane region" description="Helical" evidence="12">
    <location>
        <begin position="363"/>
        <end position="385"/>
    </location>
</feature>
<comment type="subcellular location">
    <subcellularLocation>
        <location evidence="1">Cell membrane</location>
        <topology evidence="1">Multi-pass membrane protein</topology>
    </subcellularLocation>
</comment>
<feature type="transmembrane region" description="Helical" evidence="12">
    <location>
        <begin position="304"/>
        <end position="323"/>
    </location>
</feature>
<comment type="function">
    <text evidence="9">May be a proton symporter involved in the uptake of osmolytes such as proline and glycine betaine.</text>
</comment>
<comment type="caution">
    <text evidence="14">The sequence shown here is derived from an EMBL/GenBank/DDBJ whole genome shotgun (WGS) entry which is preliminary data.</text>
</comment>
<feature type="transmembrane region" description="Helical" evidence="12">
    <location>
        <begin position="180"/>
        <end position="203"/>
    </location>
</feature>
<dbReference type="InterPro" id="IPR011701">
    <property type="entry name" value="MFS"/>
</dbReference>
<keyword evidence="7 12" id="KW-1133">Transmembrane helix</keyword>
<dbReference type="InterPro" id="IPR051084">
    <property type="entry name" value="H+-coupled_symporters"/>
</dbReference>
<dbReference type="InterPro" id="IPR020846">
    <property type="entry name" value="MFS_dom"/>
</dbReference>
<evidence type="ECO:0000313" key="15">
    <source>
        <dbReference type="Proteomes" id="UP001143463"/>
    </source>
</evidence>
<dbReference type="PROSITE" id="PS00217">
    <property type="entry name" value="SUGAR_TRANSPORT_2"/>
    <property type="match status" value="1"/>
</dbReference>
<accession>A0A9W6KX70</accession>
<feature type="domain" description="Major facilitator superfamily (MFS) profile" evidence="13">
    <location>
        <begin position="42"/>
        <end position="454"/>
    </location>
</feature>
<protein>
    <recommendedName>
        <fullName evidence="10">Putative proline/betaine transporter</fullName>
    </recommendedName>
</protein>
<dbReference type="Pfam" id="PF00083">
    <property type="entry name" value="Sugar_tr"/>
    <property type="match status" value="1"/>
</dbReference>
<keyword evidence="6" id="KW-0769">Symport</keyword>
<evidence type="ECO:0000256" key="9">
    <source>
        <dbReference type="ARBA" id="ARBA00037295"/>
    </source>
</evidence>
<evidence type="ECO:0000259" key="13">
    <source>
        <dbReference type="PROSITE" id="PS50850"/>
    </source>
</evidence>
<reference evidence="14" key="2">
    <citation type="submission" date="2023-01" db="EMBL/GenBank/DDBJ databases">
        <authorList>
            <person name="Sun Q."/>
            <person name="Evtushenko L."/>
        </authorList>
    </citation>
    <scope>NUCLEOTIDE SEQUENCE</scope>
    <source>
        <strain evidence="14">VKM Ac-1069</strain>
    </source>
</reference>
<dbReference type="Proteomes" id="UP001143463">
    <property type="component" value="Unassembled WGS sequence"/>
</dbReference>
<feature type="transmembrane region" description="Helical" evidence="12">
    <location>
        <begin position="335"/>
        <end position="357"/>
    </location>
</feature>
<evidence type="ECO:0000256" key="5">
    <source>
        <dbReference type="ARBA" id="ARBA00022692"/>
    </source>
</evidence>
<dbReference type="PANTHER" id="PTHR43528:SF1">
    <property type="entry name" value="ALPHA-KETOGLUTARATE PERMEASE"/>
    <property type="match status" value="1"/>
</dbReference>
<keyword evidence="5 12" id="KW-0812">Transmembrane</keyword>
<dbReference type="InterPro" id="IPR005828">
    <property type="entry name" value="MFS_sugar_transport-like"/>
</dbReference>
<keyword evidence="15" id="KW-1185">Reference proteome</keyword>
<evidence type="ECO:0000256" key="7">
    <source>
        <dbReference type="ARBA" id="ARBA00022989"/>
    </source>
</evidence>
<evidence type="ECO:0000256" key="10">
    <source>
        <dbReference type="ARBA" id="ARBA00039918"/>
    </source>
</evidence>
<organism evidence="14 15">
    <name type="scientific">Pseudonocardia halophobica</name>
    <dbReference type="NCBI Taxonomy" id="29401"/>
    <lineage>
        <taxon>Bacteria</taxon>
        <taxon>Bacillati</taxon>
        <taxon>Actinomycetota</taxon>
        <taxon>Actinomycetes</taxon>
        <taxon>Pseudonocardiales</taxon>
        <taxon>Pseudonocardiaceae</taxon>
        <taxon>Pseudonocardia</taxon>
    </lineage>
</organism>
<evidence type="ECO:0000256" key="11">
    <source>
        <dbReference type="SAM" id="MobiDB-lite"/>
    </source>
</evidence>
<feature type="region of interest" description="Disordered" evidence="11">
    <location>
        <begin position="1"/>
        <end position="25"/>
    </location>
</feature>
<dbReference type="GO" id="GO:0015293">
    <property type="term" value="F:symporter activity"/>
    <property type="evidence" value="ECO:0007669"/>
    <property type="project" value="UniProtKB-KW"/>
</dbReference>
<feature type="transmembrane region" description="Helical" evidence="12">
    <location>
        <begin position="215"/>
        <end position="234"/>
    </location>
</feature>
<feature type="transmembrane region" description="Helical" evidence="12">
    <location>
        <begin position="427"/>
        <end position="447"/>
    </location>
</feature>
<feature type="transmembrane region" description="Helical" evidence="12">
    <location>
        <begin position="397"/>
        <end position="421"/>
    </location>
</feature>
<dbReference type="PANTHER" id="PTHR43528">
    <property type="entry name" value="ALPHA-KETOGLUTARATE PERMEASE"/>
    <property type="match status" value="1"/>
</dbReference>
<keyword evidence="3" id="KW-0813">Transport</keyword>
<feature type="transmembrane region" description="Helical" evidence="12">
    <location>
        <begin position="57"/>
        <end position="75"/>
    </location>
</feature>
<dbReference type="PROSITE" id="PS50850">
    <property type="entry name" value="MFS"/>
    <property type="match status" value="1"/>
</dbReference>
<dbReference type="AlphaFoldDB" id="A0A9W6KX70"/>
<feature type="transmembrane region" description="Helical" evidence="12">
    <location>
        <begin position="115"/>
        <end position="137"/>
    </location>
</feature>
<evidence type="ECO:0000256" key="3">
    <source>
        <dbReference type="ARBA" id="ARBA00022448"/>
    </source>
</evidence>
<comment type="similarity">
    <text evidence="2">Belongs to the major facilitator superfamily. Metabolite:H+ Symporter (MHS) family (TC 2.A.1.6) family.</text>
</comment>
<keyword evidence="4" id="KW-1003">Cell membrane</keyword>
<evidence type="ECO:0000256" key="4">
    <source>
        <dbReference type="ARBA" id="ARBA00022475"/>
    </source>
</evidence>
<dbReference type="Gene3D" id="1.20.1250.20">
    <property type="entry name" value="MFS general substrate transporter like domains"/>
    <property type="match status" value="2"/>
</dbReference>
<feature type="compositionally biased region" description="Basic and acidic residues" evidence="11">
    <location>
        <begin position="1"/>
        <end position="10"/>
    </location>
</feature>
<feature type="transmembrane region" description="Helical" evidence="12">
    <location>
        <begin position="273"/>
        <end position="292"/>
    </location>
</feature>
<evidence type="ECO:0000256" key="12">
    <source>
        <dbReference type="SAM" id="Phobius"/>
    </source>
</evidence>
<keyword evidence="8 12" id="KW-0472">Membrane</keyword>
<dbReference type="GO" id="GO:0005886">
    <property type="term" value="C:plasma membrane"/>
    <property type="evidence" value="ECO:0007669"/>
    <property type="project" value="UniProtKB-SubCell"/>
</dbReference>
<evidence type="ECO:0000256" key="8">
    <source>
        <dbReference type="ARBA" id="ARBA00023136"/>
    </source>
</evidence>
<evidence type="ECO:0000256" key="6">
    <source>
        <dbReference type="ARBA" id="ARBA00022847"/>
    </source>
</evidence>
<gene>
    <name evidence="14" type="ORF">GCM10017577_07860</name>
</gene>
<feature type="transmembrane region" description="Helical" evidence="12">
    <location>
        <begin position="81"/>
        <end position="103"/>
    </location>
</feature>
<dbReference type="InterPro" id="IPR005829">
    <property type="entry name" value="Sugar_transporter_CS"/>
</dbReference>